<dbReference type="InterPro" id="IPR009100">
    <property type="entry name" value="AcylCoA_DH/oxidase_NM_dom_sf"/>
</dbReference>
<comment type="pathway">
    <text evidence="10">Amino-acid metabolism; tryptophan metabolism.</text>
</comment>
<sequence>MINILRINRNLTETQKLVIESVKSFCKAELKPRVIKDYKDEVVDKKIFKKFGEMGIFAPTIKGYGCLGDSYKTYGLIAKEIEAVDSGYRSMFSVQSSLVMGPIYDYGNKTLKEKYLPKLSSGEYVGCFGLTEPDFGSDPSSMRTKAIKCNDHYILNGNKTWISNSPIADVFVVWAKQDEQVKGFILDRSMEGITTPKIEGKMSLRTSVTGMINLDDVKVPLGNALDVNGMRGPFSCLNNARLGISFGVLGSAEYCIEKSIEYSLNRRMFGQSLAEKQLLQMKLANMTTEYNLALLSCLHVADNVDKKQFTPEMISLIKRNSCQKSLEIVRTCRDILGGNGISEEYEIFRHLCNLETVNTYEGTFDIHSLILGNYLTEKKAF</sequence>
<feature type="domain" description="Acyl-CoA dehydrogenase/oxidase C-terminal" evidence="13">
    <location>
        <begin position="229"/>
        <end position="372"/>
    </location>
</feature>
<dbReference type="GO" id="GO:0000062">
    <property type="term" value="F:fatty-acyl-CoA binding"/>
    <property type="evidence" value="ECO:0007669"/>
    <property type="project" value="TreeGrafter"/>
</dbReference>
<evidence type="ECO:0000256" key="2">
    <source>
        <dbReference type="ARBA" id="ARBA00004305"/>
    </source>
</evidence>
<dbReference type="FunFam" id="1.10.540.10:FF:000026">
    <property type="entry name" value="Acyl-CoA dehydrogenase medium chain"/>
    <property type="match status" value="1"/>
</dbReference>
<dbReference type="SUPFAM" id="SSF47203">
    <property type="entry name" value="Acyl-CoA dehydrogenase C-terminal domain-like"/>
    <property type="match status" value="1"/>
</dbReference>
<reference evidence="16" key="1">
    <citation type="journal article" date="2020" name="Nature">
        <title>Giant virus diversity and host interactions through global metagenomics.</title>
        <authorList>
            <person name="Schulz F."/>
            <person name="Roux S."/>
            <person name="Paez-Espino D."/>
            <person name="Jungbluth S."/>
            <person name="Walsh D.A."/>
            <person name="Denef V.J."/>
            <person name="McMahon K.D."/>
            <person name="Konstantinidis K.T."/>
            <person name="Eloe-Fadrosh E.A."/>
            <person name="Kyrpides N.C."/>
            <person name="Woyke T."/>
        </authorList>
    </citation>
    <scope>NUCLEOTIDE SEQUENCE</scope>
    <source>
        <strain evidence="16">GVMAG-S-ERX556049-19</strain>
    </source>
</reference>
<dbReference type="Gene3D" id="2.40.110.10">
    <property type="entry name" value="Butyryl-CoA Dehydrogenase, subunit A, domain 2"/>
    <property type="match status" value="1"/>
</dbReference>
<dbReference type="AlphaFoldDB" id="A0A6C0F8C7"/>
<dbReference type="InterPro" id="IPR013786">
    <property type="entry name" value="AcylCoA_DH/ox_N"/>
</dbReference>
<dbReference type="PROSITE" id="PS00073">
    <property type="entry name" value="ACYL_COA_DH_2"/>
    <property type="match status" value="1"/>
</dbReference>
<dbReference type="GO" id="GO:0050660">
    <property type="term" value="F:flavin adenine dinucleotide binding"/>
    <property type="evidence" value="ECO:0007669"/>
    <property type="project" value="InterPro"/>
</dbReference>
<dbReference type="PANTHER" id="PTHR42807">
    <property type="entry name" value="GLUTARYL-COA DEHYDROGENASE, MITOCHONDRIAL"/>
    <property type="match status" value="1"/>
</dbReference>
<dbReference type="Pfam" id="PF02770">
    <property type="entry name" value="Acyl-CoA_dh_M"/>
    <property type="match status" value="1"/>
</dbReference>
<dbReference type="GO" id="GO:0046949">
    <property type="term" value="P:fatty-acyl-CoA biosynthetic process"/>
    <property type="evidence" value="ECO:0007669"/>
    <property type="project" value="TreeGrafter"/>
</dbReference>
<comment type="catalytic activity">
    <reaction evidence="12">
        <text>glutaryl-CoA + oxidized [electron-transfer flavoprotein] + 2 H(+) = (2E)-butenoyl-CoA + reduced [electron-transfer flavoprotein] + CO2</text>
        <dbReference type="Rhea" id="RHEA:13389"/>
        <dbReference type="Rhea" id="RHEA-COMP:10685"/>
        <dbReference type="Rhea" id="RHEA-COMP:10686"/>
        <dbReference type="ChEBI" id="CHEBI:15378"/>
        <dbReference type="ChEBI" id="CHEBI:16526"/>
        <dbReference type="ChEBI" id="CHEBI:57332"/>
        <dbReference type="ChEBI" id="CHEBI:57378"/>
        <dbReference type="ChEBI" id="CHEBI:57692"/>
        <dbReference type="ChEBI" id="CHEBI:58307"/>
        <dbReference type="EC" id="1.3.8.6"/>
    </reaction>
</comment>
<keyword evidence="6" id="KW-0809">Transit peptide</keyword>
<dbReference type="InterPro" id="IPR046373">
    <property type="entry name" value="Acyl-CoA_Oxase/DH_mid-dom_sf"/>
</dbReference>
<feature type="domain" description="Acyl-CoA dehydrogenase/oxidase N-terminal" evidence="15">
    <location>
        <begin position="12"/>
        <end position="123"/>
    </location>
</feature>
<dbReference type="Gene3D" id="1.10.540.10">
    <property type="entry name" value="Acyl-CoA dehydrogenase/oxidase, N-terminal domain"/>
    <property type="match status" value="1"/>
</dbReference>
<organism evidence="16">
    <name type="scientific">viral metagenome</name>
    <dbReference type="NCBI Taxonomy" id="1070528"/>
    <lineage>
        <taxon>unclassified sequences</taxon>
        <taxon>metagenomes</taxon>
        <taxon>organismal metagenomes</taxon>
    </lineage>
</organism>
<dbReference type="InterPro" id="IPR006091">
    <property type="entry name" value="Acyl-CoA_Oxase/DH_mid-dom"/>
</dbReference>
<dbReference type="InterPro" id="IPR036250">
    <property type="entry name" value="AcylCo_DH-like_C"/>
</dbReference>
<dbReference type="InterPro" id="IPR052033">
    <property type="entry name" value="Glutaryl-CoA_DH_mitochondrial"/>
</dbReference>
<comment type="subcellular location">
    <subcellularLocation>
        <location evidence="2">Mitochondrion matrix</location>
    </subcellularLocation>
</comment>
<dbReference type="InterPro" id="IPR009075">
    <property type="entry name" value="AcylCo_DH/oxidase_C"/>
</dbReference>
<evidence type="ECO:0000256" key="1">
    <source>
        <dbReference type="ARBA" id="ARBA00001974"/>
    </source>
</evidence>
<evidence type="ECO:0000256" key="7">
    <source>
        <dbReference type="ARBA" id="ARBA00023002"/>
    </source>
</evidence>
<evidence type="ECO:0000313" key="16">
    <source>
        <dbReference type="EMBL" id="QHT38087.1"/>
    </source>
</evidence>
<evidence type="ECO:0000256" key="3">
    <source>
        <dbReference type="ARBA" id="ARBA00009347"/>
    </source>
</evidence>
<evidence type="ECO:0000259" key="13">
    <source>
        <dbReference type="Pfam" id="PF00441"/>
    </source>
</evidence>
<proteinExistence type="inferred from homology"/>
<evidence type="ECO:0000256" key="6">
    <source>
        <dbReference type="ARBA" id="ARBA00022946"/>
    </source>
</evidence>
<dbReference type="InterPro" id="IPR006089">
    <property type="entry name" value="Acyl-CoA_DH_CS"/>
</dbReference>
<keyword evidence="4" id="KW-0285">Flavoprotein</keyword>
<keyword evidence="5" id="KW-0274">FAD</keyword>
<name>A0A6C0F8C7_9ZZZZ</name>
<keyword evidence="8" id="KW-0496">Mitochondrion</keyword>
<dbReference type="SUPFAM" id="SSF56645">
    <property type="entry name" value="Acyl-CoA dehydrogenase NM domain-like"/>
    <property type="match status" value="1"/>
</dbReference>
<dbReference type="EMBL" id="MN738825">
    <property type="protein sequence ID" value="QHT38087.1"/>
    <property type="molecule type" value="Genomic_DNA"/>
</dbReference>
<dbReference type="GO" id="GO:0004361">
    <property type="term" value="F:glutaryl-CoA dehydrogenase activity"/>
    <property type="evidence" value="ECO:0007669"/>
    <property type="project" value="UniProtKB-EC"/>
</dbReference>
<evidence type="ECO:0000256" key="4">
    <source>
        <dbReference type="ARBA" id="ARBA00022630"/>
    </source>
</evidence>
<accession>A0A6C0F8C7</accession>
<dbReference type="GO" id="GO:0033539">
    <property type="term" value="P:fatty acid beta-oxidation using acyl-CoA dehydrogenase"/>
    <property type="evidence" value="ECO:0007669"/>
    <property type="project" value="TreeGrafter"/>
</dbReference>
<evidence type="ECO:0000256" key="8">
    <source>
        <dbReference type="ARBA" id="ARBA00023128"/>
    </source>
</evidence>
<evidence type="ECO:0000256" key="10">
    <source>
        <dbReference type="ARBA" id="ARBA00037927"/>
    </source>
</evidence>
<dbReference type="PANTHER" id="PTHR42807:SF1">
    <property type="entry name" value="GLUTARYL-COA DEHYDROGENASE, MITOCHONDRIAL"/>
    <property type="match status" value="1"/>
</dbReference>
<evidence type="ECO:0000256" key="9">
    <source>
        <dbReference type="ARBA" id="ARBA00037899"/>
    </source>
</evidence>
<keyword evidence="7" id="KW-0560">Oxidoreductase</keyword>
<feature type="domain" description="Acyl-CoA oxidase/dehydrogenase middle" evidence="14">
    <location>
        <begin position="127"/>
        <end position="217"/>
    </location>
</feature>
<comment type="similarity">
    <text evidence="3">Belongs to the acyl-CoA dehydrogenase family.</text>
</comment>
<comment type="pathway">
    <text evidence="9">Amino-acid metabolism; lysine degradation.</text>
</comment>
<dbReference type="Gene3D" id="1.20.140.10">
    <property type="entry name" value="Butyryl-CoA Dehydrogenase, subunit A, domain 3"/>
    <property type="match status" value="1"/>
</dbReference>
<dbReference type="InterPro" id="IPR037069">
    <property type="entry name" value="AcylCoA_DH/ox_N_sf"/>
</dbReference>
<dbReference type="Pfam" id="PF00441">
    <property type="entry name" value="Acyl-CoA_dh_1"/>
    <property type="match status" value="1"/>
</dbReference>
<evidence type="ECO:0000256" key="12">
    <source>
        <dbReference type="ARBA" id="ARBA00049493"/>
    </source>
</evidence>
<dbReference type="Pfam" id="PF02771">
    <property type="entry name" value="Acyl-CoA_dh_N"/>
    <property type="match status" value="1"/>
</dbReference>
<evidence type="ECO:0000259" key="14">
    <source>
        <dbReference type="Pfam" id="PF02770"/>
    </source>
</evidence>
<dbReference type="GO" id="GO:0005759">
    <property type="term" value="C:mitochondrial matrix"/>
    <property type="evidence" value="ECO:0007669"/>
    <property type="project" value="UniProtKB-SubCell"/>
</dbReference>
<dbReference type="EC" id="1.3.8.6" evidence="11"/>
<evidence type="ECO:0000259" key="15">
    <source>
        <dbReference type="Pfam" id="PF02771"/>
    </source>
</evidence>
<evidence type="ECO:0000256" key="11">
    <source>
        <dbReference type="ARBA" id="ARBA00039033"/>
    </source>
</evidence>
<protein>
    <recommendedName>
        <fullName evidence="11">glutaryl-CoA dehydrogenase (ETF)</fullName>
        <ecNumber evidence="11">1.3.8.6</ecNumber>
    </recommendedName>
</protein>
<evidence type="ECO:0000256" key="5">
    <source>
        <dbReference type="ARBA" id="ARBA00022827"/>
    </source>
</evidence>
<comment type="cofactor">
    <cofactor evidence="1">
        <name>FAD</name>
        <dbReference type="ChEBI" id="CHEBI:57692"/>
    </cofactor>
</comment>